<dbReference type="KEGG" id="nre:BES08_26945"/>
<evidence type="ECO:0000313" key="3">
    <source>
        <dbReference type="Proteomes" id="UP000094626"/>
    </source>
</evidence>
<dbReference type="Pfam" id="PF01636">
    <property type="entry name" value="APH"/>
    <property type="match status" value="1"/>
</dbReference>
<dbReference type="Gene3D" id="3.90.1200.10">
    <property type="match status" value="1"/>
</dbReference>
<dbReference type="CDD" id="cd05154">
    <property type="entry name" value="ACAD10_11_N-like"/>
    <property type="match status" value="1"/>
</dbReference>
<proteinExistence type="predicted"/>
<evidence type="ECO:0000313" key="2">
    <source>
        <dbReference type="EMBL" id="AOR80964.1"/>
    </source>
</evidence>
<dbReference type="AlphaFoldDB" id="A0A1D8AFR8"/>
<dbReference type="PANTHER" id="PTHR47829:SF1">
    <property type="entry name" value="HAD FAMILY PHOSPHATASE"/>
    <property type="match status" value="1"/>
</dbReference>
<dbReference type="EMBL" id="CP017077">
    <property type="protein sequence ID" value="AOR80964.1"/>
    <property type="molecule type" value="Genomic_DNA"/>
</dbReference>
<dbReference type="InterPro" id="IPR041726">
    <property type="entry name" value="ACAD10_11_N"/>
</dbReference>
<organism evidence="2 3">
    <name type="scientific">Novosphingobium resinovorum</name>
    <dbReference type="NCBI Taxonomy" id="158500"/>
    <lineage>
        <taxon>Bacteria</taxon>
        <taxon>Pseudomonadati</taxon>
        <taxon>Pseudomonadota</taxon>
        <taxon>Alphaproteobacteria</taxon>
        <taxon>Sphingomonadales</taxon>
        <taxon>Sphingomonadaceae</taxon>
        <taxon>Novosphingobium</taxon>
    </lineage>
</organism>
<dbReference type="InterPro" id="IPR052898">
    <property type="entry name" value="ACAD10-like"/>
</dbReference>
<gene>
    <name evidence="2" type="ORF">BES08_26945</name>
</gene>
<feature type="domain" description="Aminoglycoside phosphotransferase" evidence="1">
    <location>
        <begin position="31"/>
        <end position="272"/>
    </location>
</feature>
<evidence type="ECO:0000259" key="1">
    <source>
        <dbReference type="Pfam" id="PF01636"/>
    </source>
</evidence>
<dbReference type="OrthoDB" id="3806873at2"/>
<accession>A0A1D8AFR8</accession>
<dbReference type="Proteomes" id="UP000094626">
    <property type="component" value="Plasmid pSA2"/>
</dbReference>
<dbReference type="Gene3D" id="3.30.200.20">
    <property type="entry name" value="Phosphorylase Kinase, domain 1"/>
    <property type="match status" value="1"/>
</dbReference>
<dbReference type="SUPFAM" id="SSF56112">
    <property type="entry name" value="Protein kinase-like (PK-like)"/>
    <property type="match status" value="1"/>
</dbReference>
<dbReference type="PANTHER" id="PTHR47829">
    <property type="entry name" value="HYDROLASE, PUTATIVE (AFU_ORTHOLOGUE AFUA_1G12880)-RELATED"/>
    <property type="match status" value="1"/>
</dbReference>
<sequence>MDLDSLVDRARLAQWLDAHVPELGSGPLELAFLHGGTSNATIGVDRGGPLAILRRTPLDAPPGSARSMLREARLLGALAGTAVPHPHLYAVCEDAGVIGAPFTITAKVEGWAGQLTATGCDYPPPFDRAPHRGEVMFAMADAIAALASVDWRAAGLEDFGRPEGFLERQVGRWRSQLASYPREYPGWTARDLPWLEEVSAWLDANRPPMSLPGIVHGDIGAPNCLFGHGLPTRLAAILDWELCTIGDPLLDLGLLVYSLHDERDPLRRPVSAYFDPAGMPTRQAVARRYSERTGRDTGGLDYYMTLAQFKLACIVEYKVARAAIGLESKEVGAIFESLVPRLLEECKAIIDLQASAGALA</sequence>
<keyword evidence="3" id="KW-1185">Reference proteome</keyword>
<name>A0A1D8AFR8_9SPHN</name>
<protein>
    <recommendedName>
        <fullName evidence="1">Aminoglycoside phosphotransferase domain-containing protein</fullName>
    </recommendedName>
</protein>
<dbReference type="InterPro" id="IPR002575">
    <property type="entry name" value="Aminoglycoside_PTrfase"/>
</dbReference>
<reference evidence="3" key="1">
    <citation type="journal article" date="2017" name="J. Biotechnol.">
        <title>Complete genome sequence of Novosphingobium resinovorum SA1, a versatile xenobiotic-degrading bacterium capable of utilizing sulfanilic acid.</title>
        <authorList>
            <person name="Hegedus B."/>
            <person name="Kos P.B."/>
            <person name="Balint B."/>
            <person name="Maroti G."/>
            <person name="Gan H.M."/>
            <person name="Perei K."/>
            <person name="Rakhely G."/>
        </authorList>
    </citation>
    <scope>NUCLEOTIDE SEQUENCE [LARGE SCALE GENOMIC DNA]</scope>
    <source>
        <strain evidence="3">SA1</strain>
    </source>
</reference>
<keyword evidence="2" id="KW-0614">Plasmid</keyword>
<geneLocation type="plasmid" evidence="2 3">
    <name>pSA2</name>
</geneLocation>
<dbReference type="InterPro" id="IPR011009">
    <property type="entry name" value="Kinase-like_dom_sf"/>
</dbReference>